<gene>
    <name evidence="1" type="ORF">Lfee_2502</name>
    <name evidence="2" type="ORF">NCTC12022_00518</name>
</gene>
<evidence type="ECO:0000313" key="2">
    <source>
        <dbReference type="EMBL" id="SPX59807.1"/>
    </source>
</evidence>
<dbReference type="Proteomes" id="UP000251942">
    <property type="component" value="Unassembled WGS sequence"/>
</dbReference>
<protein>
    <submittedName>
        <fullName evidence="1">Uncharacterized protein</fullName>
    </submittedName>
</protein>
<reference evidence="1 3" key="1">
    <citation type="submission" date="2015-11" db="EMBL/GenBank/DDBJ databases">
        <title>Genomic analysis of 38 Legionella species identifies large and diverse effector repertoires.</title>
        <authorList>
            <person name="Burstein D."/>
            <person name="Amaro F."/>
            <person name="Zusman T."/>
            <person name="Lifshitz Z."/>
            <person name="Cohen O."/>
            <person name="Gilbert J.A."/>
            <person name="Pupko T."/>
            <person name="Shuman H.A."/>
            <person name="Segal G."/>
        </authorList>
    </citation>
    <scope>NUCLEOTIDE SEQUENCE [LARGE SCALE GENOMIC DNA]</scope>
    <source>
        <strain evidence="1 3">WO-44C</strain>
    </source>
</reference>
<reference evidence="2 4" key="2">
    <citation type="submission" date="2018-06" db="EMBL/GenBank/DDBJ databases">
        <authorList>
            <consortium name="Pathogen Informatics"/>
            <person name="Doyle S."/>
        </authorList>
    </citation>
    <scope>NUCLEOTIDE SEQUENCE [LARGE SCALE GENOMIC DNA]</scope>
    <source>
        <strain evidence="2 4">NCTC12022</strain>
    </source>
</reference>
<dbReference type="EMBL" id="LNYB01000085">
    <property type="protein sequence ID" value="KTC94838.1"/>
    <property type="molecule type" value="Genomic_DNA"/>
</dbReference>
<dbReference type="Proteomes" id="UP000054698">
    <property type="component" value="Unassembled WGS sequence"/>
</dbReference>
<dbReference type="AlphaFoldDB" id="A0A0W0TH08"/>
<accession>A0A0W0TH08</accession>
<evidence type="ECO:0000313" key="3">
    <source>
        <dbReference type="Proteomes" id="UP000054698"/>
    </source>
</evidence>
<dbReference type="EMBL" id="UASS01000003">
    <property type="protein sequence ID" value="SPX59807.1"/>
    <property type="molecule type" value="Genomic_DNA"/>
</dbReference>
<name>A0A0W0TH08_9GAMM</name>
<evidence type="ECO:0000313" key="4">
    <source>
        <dbReference type="Proteomes" id="UP000251942"/>
    </source>
</evidence>
<sequence>MPVLAKTPENISKVLGHYANLLDNWNGEHALSPDRSAIRNANYFWDLIQESDVDLPSVHLTEDGEINFLWEFDDNPIYLDIGFIGDGFSVYAVDIDEKEIIEEKEYFDKDVIECLLNILKLKVHLR</sequence>
<dbReference type="PATRIC" id="fig|453.4.peg.2742"/>
<dbReference type="STRING" id="453.Lfee_2502"/>
<dbReference type="RefSeq" id="WP_058447355.1">
    <property type="nucleotide sequence ID" value="NZ_CAAAHT010000098.1"/>
</dbReference>
<organism evidence="1 3">
    <name type="scientific">Legionella feeleii</name>
    <dbReference type="NCBI Taxonomy" id="453"/>
    <lineage>
        <taxon>Bacteria</taxon>
        <taxon>Pseudomonadati</taxon>
        <taxon>Pseudomonadota</taxon>
        <taxon>Gammaproteobacteria</taxon>
        <taxon>Legionellales</taxon>
        <taxon>Legionellaceae</taxon>
        <taxon>Legionella</taxon>
    </lineage>
</organism>
<keyword evidence="3" id="KW-1185">Reference proteome</keyword>
<proteinExistence type="predicted"/>
<evidence type="ECO:0000313" key="1">
    <source>
        <dbReference type="EMBL" id="KTC94838.1"/>
    </source>
</evidence>